<name>A0AA88DNK6_FICCA</name>
<dbReference type="Proteomes" id="UP001187192">
    <property type="component" value="Unassembled WGS sequence"/>
</dbReference>
<reference evidence="1" key="1">
    <citation type="submission" date="2023-07" db="EMBL/GenBank/DDBJ databases">
        <title>draft genome sequence of fig (Ficus carica).</title>
        <authorList>
            <person name="Takahashi T."/>
            <person name="Nishimura K."/>
        </authorList>
    </citation>
    <scope>NUCLEOTIDE SEQUENCE</scope>
</reference>
<gene>
    <name evidence="1" type="ORF">TIFTF001_027112</name>
</gene>
<protein>
    <submittedName>
        <fullName evidence="1">Uncharacterized protein</fullName>
    </submittedName>
</protein>
<sequence length="68" mass="7368">MGRGERDSTVESPWGLRDSTRGLCSCGIYRRRVRGGLGVRGSDGGRLLRGSSLKVYVSDRLKTIGIKG</sequence>
<keyword evidence="2" id="KW-1185">Reference proteome</keyword>
<accession>A0AA88DNK6</accession>
<dbReference type="AlphaFoldDB" id="A0AA88DNK6"/>
<comment type="caution">
    <text evidence="1">The sequence shown here is derived from an EMBL/GenBank/DDBJ whole genome shotgun (WGS) entry which is preliminary data.</text>
</comment>
<evidence type="ECO:0000313" key="1">
    <source>
        <dbReference type="EMBL" id="GMN58004.1"/>
    </source>
</evidence>
<evidence type="ECO:0000313" key="2">
    <source>
        <dbReference type="Proteomes" id="UP001187192"/>
    </source>
</evidence>
<dbReference type="EMBL" id="BTGU01000074">
    <property type="protein sequence ID" value="GMN58004.1"/>
    <property type="molecule type" value="Genomic_DNA"/>
</dbReference>
<organism evidence="1 2">
    <name type="scientific">Ficus carica</name>
    <name type="common">Common fig</name>
    <dbReference type="NCBI Taxonomy" id="3494"/>
    <lineage>
        <taxon>Eukaryota</taxon>
        <taxon>Viridiplantae</taxon>
        <taxon>Streptophyta</taxon>
        <taxon>Embryophyta</taxon>
        <taxon>Tracheophyta</taxon>
        <taxon>Spermatophyta</taxon>
        <taxon>Magnoliopsida</taxon>
        <taxon>eudicotyledons</taxon>
        <taxon>Gunneridae</taxon>
        <taxon>Pentapetalae</taxon>
        <taxon>rosids</taxon>
        <taxon>fabids</taxon>
        <taxon>Rosales</taxon>
        <taxon>Moraceae</taxon>
        <taxon>Ficeae</taxon>
        <taxon>Ficus</taxon>
    </lineage>
</organism>
<proteinExistence type="predicted"/>